<evidence type="ECO:0000313" key="3">
    <source>
        <dbReference type="Proteomes" id="UP000593579"/>
    </source>
</evidence>
<dbReference type="Proteomes" id="UP000593579">
    <property type="component" value="Unassembled WGS sequence"/>
</dbReference>
<evidence type="ECO:0000256" key="1">
    <source>
        <dbReference type="SAM" id="Phobius"/>
    </source>
</evidence>
<evidence type="ECO:0000313" key="2">
    <source>
        <dbReference type="EMBL" id="MBA0753096.1"/>
    </source>
</evidence>
<feature type="transmembrane region" description="Helical" evidence="1">
    <location>
        <begin position="21"/>
        <end position="41"/>
    </location>
</feature>
<keyword evidence="1" id="KW-1133">Transmembrane helix</keyword>
<proteinExistence type="predicted"/>
<name>A0A7J9CXC7_GOSGO</name>
<organism evidence="2 3">
    <name type="scientific">Gossypium gossypioides</name>
    <name type="common">Mexican cotton</name>
    <name type="synonym">Selera gossypioides</name>
    <dbReference type="NCBI Taxonomy" id="34282"/>
    <lineage>
        <taxon>Eukaryota</taxon>
        <taxon>Viridiplantae</taxon>
        <taxon>Streptophyta</taxon>
        <taxon>Embryophyta</taxon>
        <taxon>Tracheophyta</taxon>
        <taxon>Spermatophyta</taxon>
        <taxon>Magnoliopsida</taxon>
        <taxon>eudicotyledons</taxon>
        <taxon>Gunneridae</taxon>
        <taxon>Pentapetalae</taxon>
        <taxon>rosids</taxon>
        <taxon>malvids</taxon>
        <taxon>Malvales</taxon>
        <taxon>Malvaceae</taxon>
        <taxon>Malvoideae</taxon>
        <taxon>Gossypium</taxon>
    </lineage>
</organism>
<dbReference type="EMBL" id="JABEZY010095946">
    <property type="protein sequence ID" value="MBA0753096.1"/>
    <property type="molecule type" value="Genomic_DNA"/>
</dbReference>
<keyword evidence="1" id="KW-0472">Membrane</keyword>
<keyword evidence="1" id="KW-0812">Transmembrane</keyword>
<sequence>MAMQVMVVGIMVEDQEGRFRFMLPVPGTITVTIYTMGLRVAP</sequence>
<accession>A0A7J9CXC7</accession>
<protein>
    <submittedName>
        <fullName evidence="2">Uncharacterized protein</fullName>
    </submittedName>
</protein>
<dbReference type="AlphaFoldDB" id="A0A7J9CXC7"/>
<reference evidence="2 3" key="1">
    <citation type="journal article" date="2019" name="Genome Biol. Evol.">
        <title>Insights into the evolution of the New World diploid cottons (Gossypium, subgenus Houzingenia) based on genome sequencing.</title>
        <authorList>
            <person name="Grover C.E."/>
            <person name="Arick M.A. 2nd"/>
            <person name="Thrash A."/>
            <person name="Conover J.L."/>
            <person name="Sanders W.S."/>
            <person name="Peterson D.G."/>
            <person name="Frelichowski J.E."/>
            <person name="Scheffler J.A."/>
            <person name="Scheffler B.E."/>
            <person name="Wendel J.F."/>
        </authorList>
    </citation>
    <scope>NUCLEOTIDE SEQUENCE [LARGE SCALE GENOMIC DNA]</scope>
    <source>
        <strain evidence="2">5</strain>
        <tissue evidence="2">Leaf</tissue>
    </source>
</reference>
<comment type="caution">
    <text evidence="2">The sequence shown here is derived from an EMBL/GenBank/DDBJ whole genome shotgun (WGS) entry which is preliminary data.</text>
</comment>
<keyword evidence="3" id="KW-1185">Reference proteome</keyword>
<gene>
    <name evidence="2" type="ORF">Gogos_020751</name>
</gene>